<protein>
    <recommendedName>
        <fullName evidence="3">Heat shock 70 kDa protein 12B</fullName>
    </recommendedName>
</protein>
<comment type="caution">
    <text evidence="1">The sequence shown here is derived from an EMBL/GenBank/DDBJ whole genome shotgun (WGS) entry which is preliminary data.</text>
</comment>
<sequence>MTRLQQNGHRIVVGVDFGTTYTGVSWVTTVSQQTIQEIDIINEWGGSGATGSYNWKVPTVIAYQNENSPWSPRGDKWGFQVKPEMVSWAWMKLLLDQDQAKRHYDDTLPEVKQHPHKSPEQIVTDFLSHVYKFLIGTLERRMTPSVVQQLPIEFWFTTPAIWSDQANHATRRAARAAGFGSRPGDRIFMIQEPEAAAVAVLKDLTVHGTNVIVKPGDGILICDCGGGTVDLITYKVTQTYPTLQFEELVVGSGGKCGSTYVDRRFLAWMSETFGPAFDGLRDRLKCPGSKMMQEFESHKRAFSSDNCEHFELGLSMHDVPDSPSYDASENTVKIEW</sequence>
<dbReference type="OrthoDB" id="2963168at2759"/>
<evidence type="ECO:0000313" key="2">
    <source>
        <dbReference type="Proteomes" id="UP000325902"/>
    </source>
</evidence>
<proteinExistence type="predicted"/>
<keyword evidence="2" id="KW-1185">Reference proteome</keyword>
<organism evidence="1 2">
    <name type="scientific">Lasiodiplodia theobromae</name>
    <dbReference type="NCBI Taxonomy" id="45133"/>
    <lineage>
        <taxon>Eukaryota</taxon>
        <taxon>Fungi</taxon>
        <taxon>Dikarya</taxon>
        <taxon>Ascomycota</taxon>
        <taxon>Pezizomycotina</taxon>
        <taxon>Dothideomycetes</taxon>
        <taxon>Dothideomycetes incertae sedis</taxon>
        <taxon>Botryosphaeriales</taxon>
        <taxon>Botryosphaeriaceae</taxon>
        <taxon>Lasiodiplodia</taxon>
    </lineage>
</organism>
<dbReference type="Proteomes" id="UP000325902">
    <property type="component" value="Unassembled WGS sequence"/>
</dbReference>
<gene>
    <name evidence="1" type="ORF">DBV05_g6174</name>
</gene>
<dbReference type="PANTHER" id="PTHR14187">
    <property type="entry name" value="ALPHA KINASE/ELONGATION FACTOR 2 KINASE"/>
    <property type="match status" value="1"/>
</dbReference>
<dbReference type="AlphaFoldDB" id="A0A5N5DE02"/>
<dbReference type="CDD" id="cd10170">
    <property type="entry name" value="ASKHA_NBD_HSP70"/>
    <property type="match status" value="1"/>
</dbReference>
<evidence type="ECO:0008006" key="3">
    <source>
        <dbReference type="Google" id="ProtNLM"/>
    </source>
</evidence>
<dbReference type="SUPFAM" id="SSF53067">
    <property type="entry name" value="Actin-like ATPase domain"/>
    <property type="match status" value="2"/>
</dbReference>
<accession>A0A5N5DE02</accession>
<dbReference type="EMBL" id="VCHE01000035">
    <property type="protein sequence ID" value="KAB2575244.1"/>
    <property type="molecule type" value="Genomic_DNA"/>
</dbReference>
<dbReference type="PANTHER" id="PTHR14187:SF81">
    <property type="entry name" value="HSP70 FAMILY PROTEIN (AFU_ORTHOLOGUE AFUA_4G14040)"/>
    <property type="match status" value="1"/>
</dbReference>
<dbReference type="InterPro" id="IPR043129">
    <property type="entry name" value="ATPase_NBD"/>
</dbReference>
<name>A0A5N5DE02_9PEZI</name>
<dbReference type="Gene3D" id="3.30.420.40">
    <property type="match status" value="1"/>
</dbReference>
<reference evidence="1 2" key="1">
    <citation type="journal article" date="2019" name="Sci. Rep.">
        <title>A multi-omics analysis of the grapevine pathogen Lasiodiplodia theobromae reveals that temperature affects the expression of virulence- and pathogenicity-related genes.</title>
        <authorList>
            <person name="Felix C."/>
            <person name="Meneses R."/>
            <person name="Goncalves M.F.M."/>
            <person name="Tilleman L."/>
            <person name="Duarte A.S."/>
            <person name="Jorrin-Novo J.V."/>
            <person name="Van de Peer Y."/>
            <person name="Deforce D."/>
            <person name="Van Nieuwerburgh F."/>
            <person name="Esteves A.C."/>
            <person name="Alves A."/>
        </authorList>
    </citation>
    <scope>NUCLEOTIDE SEQUENCE [LARGE SCALE GENOMIC DNA]</scope>
    <source>
        <strain evidence="1 2">LA-SOL3</strain>
    </source>
</reference>
<evidence type="ECO:0000313" key="1">
    <source>
        <dbReference type="EMBL" id="KAB2575244.1"/>
    </source>
</evidence>